<reference evidence="1 2" key="1">
    <citation type="journal article" date="2019" name="J. Ind. Microbiol. Biotechnol.">
        <title>The complete genomic sequence of Streptomyces spectabilis NRRL-2792 and identification of secondary metabolite biosynthetic gene clusters.</title>
        <authorList>
            <person name="Sinha A."/>
            <person name="Phillips-Salemka S."/>
            <person name="Niraula T.A."/>
            <person name="Short K.A."/>
            <person name="Niraula N.P."/>
        </authorList>
    </citation>
    <scope>NUCLEOTIDE SEQUENCE [LARGE SCALE GENOMIC DNA]</scope>
    <source>
        <strain evidence="1 2">NRRL 2792</strain>
    </source>
</reference>
<dbReference type="NCBIfam" id="NF045603">
    <property type="entry name" value="diiron_AurF"/>
    <property type="match status" value="1"/>
</dbReference>
<accession>A0A516RGP5</accession>
<sequence>MRYEEAGVSGALTTWAARGWAEENGVGSDTLRRLVRAWPRRAAVTTRPEVMDESADYDPALPDYPLHIVPFAEHPRFLAAGPDQRRQVLTGLWIGYNERVIATEHLIAEPAFDLVMCGVFPGGDAPLVRQSVQQAVVDESFHTYMHMLAIARTRELRGVRTRPEQPPLVTYRRLCRLLAEMPEEWERHVAVLVWGAVAETCINSLLALLARDDSIQPMHSLITTLHLRDETAHGSVVTEVVRELYERMNPAQRRTLVRCLPLALEAFAAQDLTTLRLELDGAGVRGADEIVGDLRAMSSGGRLVRDFSGAQRMVEQLGLTGEVDFDFPERPAWSPGAATPR</sequence>
<dbReference type="InterPro" id="IPR054674">
    <property type="entry name" value="Diiron_AurF"/>
</dbReference>
<evidence type="ECO:0000313" key="1">
    <source>
        <dbReference type="EMBL" id="QDQ14829.1"/>
    </source>
</evidence>
<dbReference type="InterPro" id="IPR012348">
    <property type="entry name" value="RNR-like"/>
</dbReference>
<dbReference type="Pfam" id="PF11583">
    <property type="entry name" value="AurF"/>
    <property type="match status" value="1"/>
</dbReference>
<name>A0A516RGP5_STRST</name>
<organism evidence="1 2">
    <name type="scientific">Streptomyces spectabilis</name>
    <dbReference type="NCBI Taxonomy" id="68270"/>
    <lineage>
        <taxon>Bacteria</taxon>
        <taxon>Bacillati</taxon>
        <taxon>Actinomycetota</taxon>
        <taxon>Actinomycetes</taxon>
        <taxon>Kitasatosporales</taxon>
        <taxon>Streptomycetaceae</taxon>
        <taxon>Streptomyces</taxon>
    </lineage>
</organism>
<dbReference type="AlphaFoldDB" id="A0A516RGP5"/>
<evidence type="ECO:0000313" key="2">
    <source>
        <dbReference type="Proteomes" id="UP000316806"/>
    </source>
</evidence>
<dbReference type="Gene3D" id="1.10.620.20">
    <property type="entry name" value="Ribonucleotide Reductase, subunit A"/>
    <property type="match status" value="1"/>
</dbReference>
<dbReference type="RefSeq" id="WP_144322033.1">
    <property type="nucleotide sequence ID" value="NZ_CP040916.1"/>
</dbReference>
<protein>
    <submittedName>
        <fullName evidence="1">Diiron oxygenase</fullName>
    </submittedName>
</protein>
<dbReference type="GO" id="GO:0016491">
    <property type="term" value="F:oxidoreductase activity"/>
    <property type="evidence" value="ECO:0007669"/>
    <property type="project" value="InterPro"/>
</dbReference>
<dbReference type="InterPro" id="IPR025859">
    <property type="entry name" value="AurF/CmlI"/>
</dbReference>
<dbReference type="EMBL" id="CP040916">
    <property type="protein sequence ID" value="QDQ14829.1"/>
    <property type="molecule type" value="Genomic_DNA"/>
</dbReference>
<dbReference type="Proteomes" id="UP000316806">
    <property type="component" value="Chromosome"/>
</dbReference>
<gene>
    <name evidence="1" type="ORF">FH965_33260</name>
</gene>
<proteinExistence type="predicted"/>